<comment type="caution">
    <text evidence="1">The sequence shown here is derived from an EMBL/GenBank/DDBJ whole genome shotgun (WGS) entry which is preliminary data.</text>
</comment>
<name>A0A8H2VS62_9HELO</name>
<dbReference type="OrthoDB" id="3539444at2759"/>
<proteinExistence type="predicted"/>
<dbReference type="AlphaFoldDB" id="A0A8H2VS62"/>
<evidence type="ECO:0000313" key="1">
    <source>
        <dbReference type="EMBL" id="CAD6443728.1"/>
    </source>
</evidence>
<evidence type="ECO:0000313" key="2">
    <source>
        <dbReference type="Proteomes" id="UP000624404"/>
    </source>
</evidence>
<accession>A0A8H2VS62</accession>
<gene>
    <name evidence="1" type="ORF">SCLTRI_LOCUS3520</name>
</gene>
<reference evidence="1" key="1">
    <citation type="submission" date="2020-10" db="EMBL/GenBank/DDBJ databases">
        <authorList>
            <person name="Kusch S."/>
        </authorList>
    </citation>
    <scope>NUCLEOTIDE SEQUENCE</scope>
    <source>
        <strain evidence="1">SwB9</strain>
    </source>
</reference>
<dbReference type="EMBL" id="CAJHIA010000011">
    <property type="protein sequence ID" value="CAD6443728.1"/>
    <property type="molecule type" value="Genomic_DNA"/>
</dbReference>
<sequence length="569" mass="64585">MTTVRSIIQKLQAYNEDDIIEDLLDNSKFIQEITELIKLLPKARTVISKIILNSKLPRKKDADQILKLIRKVTNIELPSEVLEKYKECQQYPFKFWSWAGIQFDLTADKIEPIEFFFRRVYLGINQLETQRAWDTIIWRFLTLFFHDLVVILNRKILTESLENQLVDILCSVTAIQDTTIKIRENLRRWVAAGFRYSQLSDSLGYGAPFLLPLSITDNTWEKRLPIKGPIYESAIEHLESKCFREKSMNLGADTLGAEIREAILKPFRWNLSTFKQNTHSSLYRDLTVTGGSTGLREDSGAEAGPSTFRSNHNSIDTQLNLAEPIQSQQLSSIGNSSLQSTNEVVFNESEHNVIAGELSEIRSGRMKRGLGSQTEAYDLPSKRRRIDSLSNPDSSLPHLSSGITYNQHGGAMETPTSGNVNVNKGIFTAEFADMNKLESILGSYLLKGIDASHKRQKEGKRFTETVRLHLTLPKKDCRLEIWICSSVGKAISETAIESVEDWKNILGNYLFEGMNASNLRMGEVETGMLLHTRAIHISSSDSSDNCDYKVEVTLSFEKGNEIYKHVYPQ</sequence>
<protein>
    <submittedName>
        <fullName evidence="1">Eef7672e-9e31-4a2c-967a-cde4ac3a9b7f</fullName>
    </submittedName>
</protein>
<keyword evidence="2" id="KW-1185">Reference proteome</keyword>
<dbReference type="Proteomes" id="UP000624404">
    <property type="component" value="Unassembled WGS sequence"/>
</dbReference>
<organism evidence="1 2">
    <name type="scientific">Sclerotinia trifoliorum</name>
    <dbReference type="NCBI Taxonomy" id="28548"/>
    <lineage>
        <taxon>Eukaryota</taxon>
        <taxon>Fungi</taxon>
        <taxon>Dikarya</taxon>
        <taxon>Ascomycota</taxon>
        <taxon>Pezizomycotina</taxon>
        <taxon>Leotiomycetes</taxon>
        <taxon>Helotiales</taxon>
        <taxon>Sclerotiniaceae</taxon>
        <taxon>Sclerotinia</taxon>
    </lineage>
</organism>